<feature type="region of interest" description="Disordered" evidence="1">
    <location>
        <begin position="63"/>
        <end position="102"/>
    </location>
</feature>
<reference evidence="3" key="1">
    <citation type="journal article" date="2019" name="Int. J. Syst. Evol. Microbiol.">
        <title>The Global Catalogue of Microorganisms (GCM) 10K type strain sequencing project: providing services to taxonomists for standard genome sequencing and annotation.</title>
        <authorList>
            <consortium name="The Broad Institute Genomics Platform"/>
            <consortium name="The Broad Institute Genome Sequencing Center for Infectious Disease"/>
            <person name="Wu L."/>
            <person name="Ma J."/>
        </authorList>
    </citation>
    <scope>NUCLEOTIDE SEQUENCE [LARGE SCALE GENOMIC DNA]</scope>
    <source>
        <strain evidence="3">JCM 18514</strain>
    </source>
</reference>
<evidence type="ECO:0000256" key="1">
    <source>
        <dbReference type="SAM" id="MobiDB-lite"/>
    </source>
</evidence>
<proteinExistence type="predicted"/>
<keyword evidence="3" id="KW-1185">Reference proteome</keyword>
<dbReference type="EMBL" id="BAABKK010000005">
    <property type="protein sequence ID" value="GAA5190274.1"/>
    <property type="molecule type" value="Genomic_DNA"/>
</dbReference>
<protein>
    <submittedName>
        <fullName evidence="2">Uncharacterized protein</fullName>
    </submittedName>
</protein>
<evidence type="ECO:0000313" key="3">
    <source>
        <dbReference type="Proteomes" id="UP001500200"/>
    </source>
</evidence>
<organism evidence="2 3">
    <name type="scientific">Arthrobacter gyeryongensis</name>
    <dbReference type="NCBI Taxonomy" id="1650592"/>
    <lineage>
        <taxon>Bacteria</taxon>
        <taxon>Bacillati</taxon>
        <taxon>Actinomycetota</taxon>
        <taxon>Actinomycetes</taxon>
        <taxon>Micrococcales</taxon>
        <taxon>Micrococcaceae</taxon>
        <taxon>Arthrobacter</taxon>
    </lineage>
</organism>
<dbReference type="Proteomes" id="UP001500200">
    <property type="component" value="Unassembled WGS sequence"/>
</dbReference>
<sequence>MPGPPLRHKDGKVGVRDPVLKRAPHGADLKANQNIKVSGIPDICPRDNHSAAQRLRTETTMRRETHHRTLRNGLLVNSPPPNDEKVFACSKPQQPSGRRPPK</sequence>
<evidence type="ECO:0000313" key="2">
    <source>
        <dbReference type="EMBL" id="GAA5190274.1"/>
    </source>
</evidence>
<accession>A0ABP9S1L1</accession>
<name>A0ABP9S1L1_9MICC</name>
<comment type="caution">
    <text evidence="2">The sequence shown here is derived from an EMBL/GenBank/DDBJ whole genome shotgun (WGS) entry which is preliminary data.</text>
</comment>
<gene>
    <name evidence="2" type="ORF">GCM10023346_06890</name>
</gene>